<evidence type="ECO:0000313" key="2">
    <source>
        <dbReference type="EMBL" id="EFN50931.1"/>
    </source>
</evidence>
<dbReference type="EMBL" id="GL433871">
    <property type="protein sequence ID" value="EFN50931.1"/>
    <property type="molecule type" value="Genomic_DNA"/>
</dbReference>
<dbReference type="Proteomes" id="UP000008141">
    <property type="component" value="Unassembled WGS sequence"/>
</dbReference>
<dbReference type="RefSeq" id="XP_005843033.1">
    <property type="nucleotide sequence ID" value="XM_005842971.1"/>
</dbReference>
<proteinExistence type="predicted"/>
<feature type="compositionally biased region" description="Gly residues" evidence="1">
    <location>
        <begin position="214"/>
        <end position="234"/>
    </location>
</feature>
<evidence type="ECO:0000313" key="3">
    <source>
        <dbReference type="Proteomes" id="UP000008141"/>
    </source>
</evidence>
<feature type="region of interest" description="Disordered" evidence="1">
    <location>
        <begin position="212"/>
        <end position="234"/>
    </location>
</feature>
<dbReference type="AlphaFoldDB" id="E1ZTH3"/>
<dbReference type="PANTHER" id="PTHR38585:SF1">
    <property type="entry name" value="TRANSMEMBRANE PROTEIN"/>
    <property type="match status" value="1"/>
</dbReference>
<keyword evidence="3" id="KW-1185">Reference proteome</keyword>
<evidence type="ECO:0000256" key="1">
    <source>
        <dbReference type="SAM" id="MobiDB-lite"/>
    </source>
</evidence>
<gene>
    <name evidence="2" type="ORF">CHLNCDRAFT_141732</name>
</gene>
<dbReference type="PANTHER" id="PTHR38585">
    <property type="entry name" value="TRANSMEMBRANE PROTEIN"/>
    <property type="match status" value="1"/>
</dbReference>
<dbReference type="OMA" id="RHGCHHC"/>
<organism evidence="3">
    <name type="scientific">Chlorella variabilis</name>
    <name type="common">Green alga</name>
    <dbReference type="NCBI Taxonomy" id="554065"/>
    <lineage>
        <taxon>Eukaryota</taxon>
        <taxon>Viridiplantae</taxon>
        <taxon>Chlorophyta</taxon>
        <taxon>core chlorophytes</taxon>
        <taxon>Trebouxiophyceae</taxon>
        <taxon>Chlorellales</taxon>
        <taxon>Chlorellaceae</taxon>
        <taxon>Chlorella clade</taxon>
        <taxon>Chlorella</taxon>
    </lineage>
</organism>
<name>E1ZTH3_CHLVA</name>
<reference evidence="2 3" key="1">
    <citation type="journal article" date="2010" name="Plant Cell">
        <title>The Chlorella variabilis NC64A genome reveals adaptation to photosymbiosis, coevolution with viruses, and cryptic sex.</title>
        <authorList>
            <person name="Blanc G."/>
            <person name="Duncan G."/>
            <person name="Agarkova I."/>
            <person name="Borodovsky M."/>
            <person name="Gurnon J."/>
            <person name="Kuo A."/>
            <person name="Lindquist E."/>
            <person name="Lucas S."/>
            <person name="Pangilinan J."/>
            <person name="Polle J."/>
            <person name="Salamov A."/>
            <person name="Terry A."/>
            <person name="Yamada T."/>
            <person name="Dunigan D.D."/>
            <person name="Grigoriev I.V."/>
            <person name="Claverie J.M."/>
            <person name="Van Etten J.L."/>
        </authorList>
    </citation>
    <scope>NUCLEOTIDE SEQUENCE [LARGE SCALE GENOMIC DNA]</scope>
    <source>
        <strain evidence="2 3">NC64A</strain>
    </source>
</reference>
<sequence>MAGQASIKCRKYMQDGKNPLLQPWKGVRSEDLIVDALLGITLFKASFAAARALAAGVMGGRFRSVMPSDLANVGAIARESLPAPSVEYATEANRVELRRLFTRDGCHHCGTRRGAVIGDHMPPNKQVQQYVHTARRSLLNLPFVKQLASAMNIPTAPPRQRFYPQCTSCSQKQSAAIRNNKLTLVFHEVLHHGGKSQAWHFAGAFLGMRHYHGSDGGRNGSKGKNGGARGMRRS</sequence>
<protein>
    <submittedName>
        <fullName evidence="2">Uncharacterized protein</fullName>
    </submittedName>
</protein>
<dbReference type="OrthoDB" id="70850at2759"/>
<dbReference type="InParanoid" id="E1ZTH3"/>
<dbReference type="eggNOG" id="ENOG502S73D">
    <property type="taxonomic scope" value="Eukaryota"/>
</dbReference>
<dbReference type="KEGG" id="cvr:CHLNCDRAFT_141732"/>
<accession>E1ZTH3</accession>
<dbReference type="STRING" id="554065.E1ZTH3"/>
<dbReference type="GeneID" id="17350335"/>